<feature type="compositionally biased region" description="Polar residues" evidence="1">
    <location>
        <begin position="38"/>
        <end position="58"/>
    </location>
</feature>
<name>A0ABD3QEP1_9STRA</name>
<feature type="signal peptide" evidence="2">
    <location>
        <begin position="1"/>
        <end position="23"/>
    </location>
</feature>
<evidence type="ECO:0000256" key="2">
    <source>
        <dbReference type="SAM" id="SignalP"/>
    </source>
</evidence>
<reference evidence="3 4" key="1">
    <citation type="journal article" date="2020" name="G3 (Bethesda)">
        <title>Improved Reference Genome for Cyclotella cryptica CCMP332, a Model for Cell Wall Morphogenesis, Salinity Adaptation, and Lipid Production in Diatoms (Bacillariophyta).</title>
        <authorList>
            <person name="Roberts W.R."/>
            <person name="Downey K.M."/>
            <person name="Ruck E.C."/>
            <person name="Traller J.C."/>
            <person name="Alverson A.J."/>
        </authorList>
    </citation>
    <scope>NUCLEOTIDE SEQUENCE [LARGE SCALE GENOMIC DNA]</scope>
    <source>
        <strain evidence="3 4">CCMP332</strain>
    </source>
</reference>
<proteinExistence type="predicted"/>
<organism evidence="3 4">
    <name type="scientific">Cyclotella cryptica</name>
    <dbReference type="NCBI Taxonomy" id="29204"/>
    <lineage>
        <taxon>Eukaryota</taxon>
        <taxon>Sar</taxon>
        <taxon>Stramenopiles</taxon>
        <taxon>Ochrophyta</taxon>
        <taxon>Bacillariophyta</taxon>
        <taxon>Coscinodiscophyceae</taxon>
        <taxon>Thalassiosirophycidae</taxon>
        <taxon>Stephanodiscales</taxon>
        <taxon>Stephanodiscaceae</taxon>
        <taxon>Cyclotella</taxon>
    </lineage>
</organism>
<dbReference type="AlphaFoldDB" id="A0ABD3QEP1"/>
<feature type="region of interest" description="Disordered" evidence="1">
    <location>
        <begin position="175"/>
        <end position="212"/>
    </location>
</feature>
<keyword evidence="2" id="KW-0732">Signal</keyword>
<comment type="caution">
    <text evidence="3">The sequence shown here is derived from an EMBL/GenBank/DDBJ whole genome shotgun (WGS) entry which is preliminary data.</text>
</comment>
<feature type="chain" id="PRO_5044832802" evidence="2">
    <location>
        <begin position="24"/>
        <end position="492"/>
    </location>
</feature>
<feature type="compositionally biased region" description="Acidic residues" evidence="1">
    <location>
        <begin position="301"/>
        <end position="320"/>
    </location>
</feature>
<keyword evidence="4" id="KW-1185">Reference proteome</keyword>
<evidence type="ECO:0000313" key="3">
    <source>
        <dbReference type="EMBL" id="KAL3798655.1"/>
    </source>
</evidence>
<feature type="compositionally biased region" description="Polar residues" evidence="1">
    <location>
        <begin position="96"/>
        <end position="105"/>
    </location>
</feature>
<feature type="region of interest" description="Disordered" evidence="1">
    <location>
        <begin position="38"/>
        <end position="70"/>
    </location>
</feature>
<feature type="region of interest" description="Disordered" evidence="1">
    <location>
        <begin position="416"/>
        <end position="437"/>
    </location>
</feature>
<sequence length="492" mass="54514">MSPTPSSMLILVLLLAVTPECTSLSIAGKASTNAARSHAIVSSTTSDNDQTQPSQPTSDLKALLPKPASRPLKMDKFGRRIYRMEDDNTIKLTKGSGKSSDQDIVTTTTTDQRSDLSPALSTLFQNSKEMASYASSANFRQIEQSSDLKALLPQRKMSWMTLDKFGRRLQRMEDDGTVNVKKEPVTKSESDVELDGLENSSPSLSNRLSRRDGKKNVETFRGEFGGVEKSSDLKALLPKRKMTWMKLDKLGRRVERMGDDGTVNKLRGSKEMDDDDDERDDDGMSDFSEDDITAIAGMLPDSDDETESDADLLDTDDEQDEVDADEQFLAELLKVGDDDSDMKPVASSSLKDLLPTKKPTWTKLDFKGGVVEDERRTKKISVNVGDADSNLKTLLLQAKKPTWTRLDFKGGVVEDDRRTRKASAHGADTESSEGKYTNLKTLLPERKIQWGSRGKVPVEDLDTYAGKGPSLKALLPERKFVWRNKEIGGSKP</sequence>
<feature type="compositionally biased region" description="Acidic residues" evidence="1">
    <location>
        <begin position="272"/>
        <end position="292"/>
    </location>
</feature>
<dbReference type="Proteomes" id="UP001516023">
    <property type="component" value="Unassembled WGS sequence"/>
</dbReference>
<accession>A0ABD3QEP1</accession>
<evidence type="ECO:0000313" key="4">
    <source>
        <dbReference type="Proteomes" id="UP001516023"/>
    </source>
</evidence>
<dbReference type="EMBL" id="JABMIG020000044">
    <property type="protein sequence ID" value="KAL3798655.1"/>
    <property type="molecule type" value="Genomic_DNA"/>
</dbReference>
<feature type="compositionally biased region" description="Basic and acidic residues" evidence="1">
    <location>
        <begin position="175"/>
        <end position="190"/>
    </location>
</feature>
<gene>
    <name evidence="3" type="ORF">HJC23_004406</name>
</gene>
<protein>
    <submittedName>
        <fullName evidence="3">Uncharacterized protein</fullName>
    </submittedName>
</protein>
<evidence type="ECO:0000256" key="1">
    <source>
        <dbReference type="SAM" id="MobiDB-lite"/>
    </source>
</evidence>
<feature type="region of interest" description="Disordered" evidence="1">
    <location>
        <begin position="259"/>
        <end position="320"/>
    </location>
</feature>
<feature type="region of interest" description="Disordered" evidence="1">
    <location>
        <begin position="92"/>
        <end position="112"/>
    </location>
</feature>